<accession>A0A9N7TSW1</accession>
<name>A0A9N7TSW1_PLEPL</name>
<evidence type="ECO:0000256" key="1">
    <source>
        <dbReference type="SAM" id="MobiDB-lite"/>
    </source>
</evidence>
<protein>
    <submittedName>
        <fullName evidence="2">Uncharacterized protein</fullName>
    </submittedName>
</protein>
<reference evidence="2" key="1">
    <citation type="submission" date="2020-03" db="EMBL/GenBank/DDBJ databases">
        <authorList>
            <person name="Weist P."/>
        </authorList>
    </citation>
    <scope>NUCLEOTIDE SEQUENCE</scope>
</reference>
<organism evidence="2 3">
    <name type="scientific">Pleuronectes platessa</name>
    <name type="common">European plaice</name>
    <dbReference type="NCBI Taxonomy" id="8262"/>
    <lineage>
        <taxon>Eukaryota</taxon>
        <taxon>Metazoa</taxon>
        <taxon>Chordata</taxon>
        <taxon>Craniata</taxon>
        <taxon>Vertebrata</taxon>
        <taxon>Euteleostomi</taxon>
        <taxon>Actinopterygii</taxon>
        <taxon>Neopterygii</taxon>
        <taxon>Teleostei</taxon>
        <taxon>Neoteleostei</taxon>
        <taxon>Acanthomorphata</taxon>
        <taxon>Carangaria</taxon>
        <taxon>Pleuronectiformes</taxon>
        <taxon>Pleuronectoidei</taxon>
        <taxon>Pleuronectidae</taxon>
        <taxon>Pleuronectes</taxon>
    </lineage>
</organism>
<dbReference type="EMBL" id="CADEAL010000269">
    <property type="protein sequence ID" value="CAB1417539.1"/>
    <property type="molecule type" value="Genomic_DNA"/>
</dbReference>
<keyword evidence="3" id="KW-1185">Reference proteome</keyword>
<evidence type="ECO:0000313" key="2">
    <source>
        <dbReference type="EMBL" id="CAB1417539.1"/>
    </source>
</evidence>
<proteinExistence type="predicted"/>
<dbReference type="AlphaFoldDB" id="A0A9N7TSW1"/>
<feature type="region of interest" description="Disordered" evidence="1">
    <location>
        <begin position="1"/>
        <end position="24"/>
    </location>
</feature>
<gene>
    <name evidence="2" type="ORF">PLEPLA_LOCUS5344</name>
</gene>
<sequence length="134" mass="14888">MAIDRRKKVSKLHKKHPPPSSSNMPCLPLHFPSTLLPLTGICQEKASICSLRGFLCPPRCRPVPEVRQSRGGSMATLCLARKWDMDPGGELRLISFGVSVSWCEFSESIAVRQGSVREDDRAAPAGERNRYPGW</sequence>
<evidence type="ECO:0000313" key="3">
    <source>
        <dbReference type="Proteomes" id="UP001153269"/>
    </source>
</evidence>
<feature type="compositionally biased region" description="Basic residues" evidence="1">
    <location>
        <begin position="1"/>
        <end position="17"/>
    </location>
</feature>
<comment type="caution">
    <text evidence="2">The sequence shown here is derived from an EMBL/GenBank/DDBJ whole genome shotgun (WGS) entry which is preliminary data.</text>
</comment>
<dbReference type="Proteomes" id="UP001153269">
    <property type="component" value="Unassembled WGS sequence"/>
</dbReference>